<dbReference type="RefSeq" id="XP_010923000.1">
    <property type="nucleotide sequence ID" value="XM_010924698.2"/>
</dbReference>
<dbReference type="InParanoid" id="A0A6I9RAC9"/>
<organism evidence="1 2">
    <name type="scientific">Elaeis guineensis var. tenera</name>
    <name type="common">Oil palm</name>
    <dbReference type="NCBI Taxonomy" id="51953"/>
    <lineage>
        <taxon>Eukaryota</taxon>
        <taxon>Viridiplantae</taxon>
        <taxon>Streptophyta</taxon>
        <taxon>Embryophyta</taxon>
        <taxon>Tracheophyta</taxon>
        <taxon>Spermatophyta</taxon>
        <taxon>Magnoliopsida</taxon>
        <taxon>Liliopsida</taxon>
        <taxon>Arecaceae</taxon>
        <taxon>Arecoideae</taxon>
        <taxon>Cocoseae</taxon>
        <taxon>Elaeidinae</taxon>
        <taxon>Elaeis</taxon>
    </lineage>
</organism>
<proteinExistence type="predicted"/>
<dbReference type="Proteomes" id="UP000504607">
    <property type="component" value="Chromosome 5"/>
</dbReference>
<keyword evidence="1" id="KW-1185">Reference proteome</keyword>
<accession>A0A6I9RAC9</accession>
<sequence length="181" mass="20077">MKPFLVLASPIKSLGRVRDDEEELRDGLDAVVAGHDGGYSIGGEGPTDYFHFLVRFCPHPIGGFLGPVLRLFSTPPPSARPPPRSCRIFPQPSVDVAGEPLVHDVCTSVVVSGVILGLLRFWGELAKRGVFEQLRKPRTISCNCSTRDQYYKDAAHGTGNMEKHCYCQVNKQTRRLQVWLT</sequence>
<gene>
    <name evidence="2" type="primary">LOC105046178</name>
</gene>
<dbReference type="AlphaFoldDB" id="A0A6I9RAC9"/>
<evidence type="ECO:0000313" key="1">
    <source>
        <dbReference type="Proteomes" id="UP000504607"/>
    </source>
</evidence>
<protein>
    <submittedName>
        <fullName evidence="2">Uncharacterized protein LOC105046178</fullName>
    </submittedName>
</protein>
<reference evidence="2" key="1">
    <citation type="submission" date="2025-08" db="UniProtKB">
        <authorList>
            <consortium name="RefSeq"/>
        </authorList>
    </citation>
    <scope>IDENTIFICATION</scope>
</reference>
<evidence type="ECO:0000313" key="2">
    <source>
        <dbReference type="RefSeq" id="XP_010923000.1"/>
    </source>
</evidence>
<name>A0A6I9RAC9_ELAGV</name>